<name>A0A4S9YCT0_AURPU</name>
<dbReference type="EMBL" id="QZBU01005938">
    <property type="protein sequence ID" value="THZ90742.1"/>
    <property type="molecule type" value="Genomic_DNA"/>
</dbReference>
<gene>
    <name evidence="2" type="ORF">D6C83_09335</name>
</gene>
<dbReference type="Proteomes" id="UP000304947">
    <property type="component" value="Unassembled WGS sequence"/>
</dbReference>
<dbReference type="Gene3D" id="1.10.3210.10">
    <property type="entry name" value="Hypothetical protein af1432"/>
    <property type="match status" value="1"/>
</dbReference>
<accession>A0A4S9YCT0</accession>
<comment type="caution">
    <text evidence="2">The sequence shown here is derived from an EMBL/GenBank/DDBJ whole genome shotgun (WGS) entry which is preliminary data.</text>
</comment>
<dbReference type="CDD" id="cd00077">
    <property type="entry name" value="HDc"/>
    <property type="match status" value="1"/>
</dbReference>
<dbReference type="AlphaFoldDB" id="A0A4S9YCT0"/>
<dbReference type="NCBIfam" id="TIGR03401">
    <property type="entry name" value="cyanamide_fam"/>
    <property type="match status" value="1"/>
</dbReference>
<dbReference type="PANTHER" id="PTHR35569">
    <property type="entry name" value="CYANAMIDE HYDRATASE DDI2-RELATED"/>
    <property type="match status" value="1"/>
</dbReference>
<dbReference type="PROSITE" id="PS51831">
    <property type="entry name" value="HD"/>
    <property type="match status" value="1"/>
</dbReference>
<dbReference type="SUPFAM" id="SSF109604">
    <property type="entry name" value="HD-domain/PDEase-like"/>
    <property type="match status" value="1"/>
</dbReference>
<evidence type="ECO:0000313" key="3">
    <source>
        <dbReference type="Proteomes" id="UP000304947"/>
    </source>
</evidence>
<sequence length="284" mass="31998">MNAAYYLVYNLSVCLTGRKPEAHHNHQPSIQLSNHQISKTMSANETKANGWTAVPVSGKQIFQTRGDISTPTPVTVADVYFPSEVALVADAQAFVKKRLSPEAFNHSMRVFYWGYVIGKQLLPEHAAELSPVTWVLTCLLHDIGTAEEFFTSTRMSFDIYGGIKAMEVLKVLESTNDQAEAVAEAIIRHEDMGIDGTITFMGQLIQLATLYDNVGKYEGVDGCGDIVHEITRDSVNKTYPRLRWCSWFAETVRKEEGNKPWCHTTHIPNFDKEMEANTLHKQWE</sequence>
<dbReference type="InterPro" id="IPR017771">
    <property type="entry name" value="Cyanamide_hydratase_HD"/>
</dbReference>
<dbReference type="Pfam" id="PF01966">
    <property type="entry name" value="HD"/>
    <property type="match status" value="1"/>
</dbReference>
<organism evidence="2 3">
    <name type="scientific">Aureobasidium pullulans</name>
    <name type="common">Black yeast</name>
    <name type="synonym">Pullularia pullulans</name>
    <dbReference type="NCBI Taxonomy" id="5580"/>
    <lineage>
        <taxon>Eukaryota</taxon>
        <taxon>Fungi</taxon>
        <taxon>Dikarya</taxon>
        <taxon>Ascomycota</taxon>
        <taxon>Pezizomycotina</taxon>
        <taxon>Dothideomycetes</taxon>
        <taxon>Dothideomycetidae</taxon>
        <taxon>Dothideales</taxon>
        <taxon>Saccotheciaceae</taxon>
        <taxon>Aureobasidium</taxon>
    </lineage>
</organism>
<reference evidence="2 3" key="1">
    <citation type="submission" date="2018-10" db="EMBL/GenBank/DDBJ databases">
        <title>Fifty Aureobasidium pullulans genomes reveal a recombining polyextremotolerant generalist.</title>
        <authorList>
            <person name="Gostincar C."/>
            <person name="Turk M."/>
            <person name="Zajc J."/>
            <person name="Gunde-Cimerman N."/>
        </authorList>
    </citation>
    <scope>NUCLEOTIDE SEQUENCE [LARGE SCALE GENOMIC DNA]</scope>
    <source>
        <strain evidence="2 3">EXF-3380</strain>
    </source>
</reference>
<dbReference type="InterPro" id="IPR003607">
    <property type="entry name" value="HD/PDEase_dom"/>
</dbReference>
<proteinExistence type="predicted"/>
<dbReference type="InterPro" id="IPR006674">
    <property type="entry name" value="HD_domain"/>
</dbReference>
<dbReference type="PANTHER" id="PTHR35569:SF8">
    <property type="entry name" value="HYDRATASE, PUTATIVE (AFU_ORTHOLOGUE AFUA_7G06270)-RELATED"/>
    <property type="match status" value="1"/>
</dbReference>
<dbReference type="FunFam" id="1.10.3210.10:FF:000038">
    <property type="entry name" value="Cyanamide hydratase, putative"/>
    <property type="match status" value="1"/>
</dbReference>
<evidence type="ECO:0000259" key="1">
    <source>
        <dbReference type="PROSITE" id="PS51831"/>
    </source>
</evidence>
<feature type="domain" description="HD" evidence="1">
    <location>
        <begin position="103"/>
        <end position="214"/>
    </location>
</feature>
<protein>
    <submittedName>
        <fullName evidence="2">Cyanamide hydratase</fullName>
    </submittedName>
</protein>
<evidence type="ECO:0000313" key="2">
    <source>
        <dbReference type="EMBL" id="THZ90742.1"/>
    </source>
</evidence>